<dbReference type="InterPro" id="IPR017452">
    <property type="entry name" value="GPCR_Rhodpsn_7TM"/>
</dbReference>
<dbReference type="Pfam" id="PF00001">
    <property type="entry name" value="7tm_1"/>
    <property type="match status" value="1"/>
</dbReference>
<dbReference type="GO" id="GO:0004930">
    <property type="term" value="F:G protein-coupled receptor activity"/>
    <property type="evidence" value="ECO:0007669"/>
    <property type="project" value="UniProtKB-KW"/>
</dbReference>
<evidence type="ECO:0000256" key="1">
    <source>
        <dbReference type="ARBA" id="ARBA00004651"/>
    </source>
</evidence>
<dbReference type="GO" id="GO:0005886">
    <property type="term" value="C:plasma membrane"/>
    <property type="evidence" value="ECO:0007669"/>
    <property type="project" value="UniProtKB-SubCell"/>
</dbReference>
<comment type="subcellular location">
    <subcellularLocation>
        <location evidence="1">Cell membrane</location>
        <topology evidence="1">Multi-pass membrane protein</topology>
    </subcellularLocation>
</comment>
<evidence type="ECO:0000313" key="16">
    <source>
        <dbReference type="Proteomes" id="UP000014760"/>
    </source>
</evidence>
<protein>
    <recommendedName>
        <fullName evidence="13">G-protein coupled receptors family 1 profile domain-containing protein</fullName>
    </recommendedName>
</protein>
<name>R7UV89_CAPTE</name>
<keyword evidence="6 11" id="KW-0472">Membrane</keyword>
<keyword evidence="9 10" id="KW-0807">Transducer</keyword>
<keyword evidence="2" id="KW-1003">Cell membrane</keyword>
<dbReference type="Proteomes" id="UP000014760">
    <property type="component" value="Unassembled WGS sequence"/>
</dbReference>
<keyword evidence="7 10" id="KW-0675">Receptor</keyword>
<evidence type="ECO:0000256" key="8">
    <source>
        <dbReference type="ARBA" id="ARBA00023180"/>
    </source>
</evidence>
<reference evidence="15" key="3">
    <citation type="submission" date="2015-06" db="UniProtKB">
        <authorList>
            <consortium name="EnsemblMetazoa"/>
        </authorList>
    </citation>
    <scope>IDENTIFICATION</scope>
</reference>
<sequence length="708" mass="80118">MAIFTFLLSAHLARTEPVNLKKSGSTGGTQTLQWRARQDYSSPKNQQQQSSTIKLHLTGLHSLSGQFTVDETFSWSTDEAALDVFEGGELLDGYQIVLHTMDTMTAMDDAYPTDQHQNRNPEVHKILVRLYGRCLNSKRKAGYMMANGRPETIEGAMVRMRRKEEADVAFEQLGYDEEPMELGYVAAKAATEHPTPKPSLEMQRLQTHVSKLEAKIDKLIAAKPSSFQQPRGGTQGEPGEFQRDRSLLYKDVILGQDFCAKFSLNIRFDCQVVEIKERSYPFSYPSRENGDEIPLPLDIIKIEEVIRAPSWLKDIPSHNVFREEIGHCTSCEPISIKTVGEPFKMKAYRQALTKRKIVESEIEKMLGRPTLSPQQLFIRKLLGELQGVKRVEFVAVLVIGTLAVLGNLVVIMVTARYKSIGIPQVYMASLAVCDLCIGIFSLWRVLADRLFRLSDGVYWFCSRTYFPVVGLDVASSITAALVAMALSVDRCFALKFPMKHVELWSVRRAKVLVVVTGMVSLLFGLNVPLRLTITDVVDPLVNQLPPMYTRIGRIEAFTQACNYIEFLFRFAVPFAVMMVSNTWTMSIIRKSDKFRRGLDKDTRSAVNSPKCLTMTVGLVIIFFITQLPKAAFLFDTVIFFNKHRFTLAFETFAILSILFTKVNSIVNIFVYLALNKEFRRTLLQMLSCCCRQRNVKENSATETVSSQI</sequence>
<evidence type="ECO:0000256" key="3">
    <source>
        <dbReference type="ARBA" id="ARBA00022692"/>
    </source>
</evidence>
<feature type="transmembrane region" description="Helical" evidence="11">
    <location>
        <begin position="425"/>
        <end position="445"/>
    </location>
</feature>
<reference evidence="16" key="1">
    <citation type="submission" date="2012-12" db="EMBL/GenBank/DDBJ databases">
        <authorList>
            <person name="Hellsten U."/>
            <person name="Grimwood J."/>
            <person name="Chapman J.A."/>
            <person name="Shapiro H."/>
            <person name="Aerts A."/>
            <person name="Otillar R.P."/>
            <person name="Terry A.Y."/>
            <person name="Boore J.L."/>
            <person name="Simakov O."/>
            <person name="Marletaz F."/>
            <person name="Cho S.-J."/>
            <person name="Edsinger-Gonzales E."/>
            <person name="Havlak P."/>
            <person name="Kuo D.-H."/>
            <person name="Larsson T."/>
            <person name="Lv J."/>
            <person name="Arendt D."/>
            <person name="Savage R."/>
            <person name="Osoegawa K."/>
            <person name="de Jong P."/>
            <person name="Lindberg D.R."/>
            <person name="Seaver E.C."/>
            <person name="Weisblat D.A."/>
            <person name="Putnam N.H."/>
            <person name="Grigoriev I.V."/>
            <person name="Rokhsar D.S."/>
        </authorList>
    </citation>
    <scope>NUCLEOTIDE SEQUENCE</scope>
    <source>
        <strain evidence="16">I ESC-2004</strain>
    </source>
</reference>
<feature type="transmembrane region" description="Helical" evidence="11">
    <location>
        <begin position="465"/>
        <end position="488"/>
    </location>
</feature>
<keyword evidence="12" id="KW-0732">Signal</keyword>
<dbReference type="EMBL" id="AMQN01022368">
    <property type="status" value="NOT_ANNOTATED_CDS"/>
    <property type="molecule type" value="Genomic_DNA"/>
</dbReference>
<dbReference type="EMBL" id="KB300026">
    <property type="protein sequence ID" value="ELU07321.1"/>
    <property type="molecule type" value="Genomic_DNA"/>
</dbReference>
<evidence type="ECO:0000259" key="13">
    <source>
        <dbReference type="PROSITE" id="PS50262"/>
    </source>
</evidence>
<dbReference type="InterPro" id="IPR000276">
    <property type="entry name" value="GPCR_Rhodpsn"/>
</dbReference>
<dbReference type="EMBL" id="AMQN01022370">
    <property type="status" value="NOT_ANNOTATED_CDS"/>
    <property type="molecule type" value="Genomic_DNA"/>
</dbReference>
<feature type="signal peptide" evidence="12">
    <location>
        <begin position="1"/>
        <end position="15"/>
    </location>
</feature>
<reference evidence="14 16" key="2">
    <citation type="journal article" date="2013" name="Nature">
        <title>Insights into bilaterian evolution from three spiralian genomes.</title>
        <authorList>
            <person name="Simakov O."/>
            <person name="Marletaz F."/>
            <person name="Cho S.J."/>
            <person name="Edsinger-Gonzales E."/>
            <person name="Havlak P."/>
            <person name="Hellsten U."/>
            <person name="Kuo D.H."/>
            <person name="Larsson T."/>
            <person name="Lv J."/>
            <person name="Arendt D."/>
            <person name="Savage R."/>
            <person name="Osoegawa K."/>
            <person name="de Jong P."/>
            <person name="Grimwood J."/>
            <person name="Chapman J.A."/>
            <person name="Shapiro H."/>
            <person name="Aerts A."/>
            <person name="Otillar R.P."/>
            <person name="Terry A.Y."/>
            <person name="Boore J.L."/>
            <person name="Grigoriev I.V."/>
            <person name="Lindberg D.R."/>
            <person name="Seaver E.C."/>
            <person name="Weisblat D.A."/>
            <person name="Putnam N.H."/>
            <person name="Rokhsar D.S."/>
        </authorList>
    </citation>
    <scope>NUCLEOTIDE SEQUENCE</scope>
    <source>
        <strain evidence="14 16">I ESC-2004</strain>
    </source>
</reference>
<evidence type="ECO:0000256" key="12">
    <source>
        <dbReference type="SAM" id="SignalP"/>
    </source>
</evidence>
<dbReference type="PRINTS" id="PR00237">
    <property type="entry name" value="GPCRRHODOPSN"/>
</dbReference>
<dbReference type="EnsemblMetazoa" id="CapteT199908">
    <property type="protein sequence ID" value="CapteP199908"/>
    <property type="gene ID" value="CapteG199908"/>
</dbReference>
<dbReference type="PANTHER" id="PTHR24246:SF27">
    <property type="entry name" value="ADENOSINE RECEPTOR, ISOFORM A"/>
    <property type="match status" value="1"/>
</dbReference>
<dbReference type="SUPFAM" id="SSF81321">
    <property type="entry name" value="Family A G protein-coupled receptor-like"/>
    <property type="match status" value="1"/>
</dbReference>
<evidence type="ECO:0000256" key="5">
    <source>
        <dbReference type="ARBA" id="ARBA00023040"/>
    </source>
</evidence>
<keyword evidence="8" id="KW-0325">Glycoprotein</keyword>
<evidence type="ECO:0000256" key="9">
    <source>
        <dbReference type="ARBA" id="ARBA00023224"/>
    </source>
</evidence>
<feature type="transmembrane region" description="Helical" evidence="11">
    <location>
        <begin position="609"/>
        <end position="627"/>
    </location>
</feature>
<keyword evidence="4 11" id="KW-1133">Transmembrane helix</keyword>
<evidence type="ECO:0000313" key="15">
    <source>
        <dbReference type="EnsemblMetazoa" id="CapteP199908"/>
    </source>
</evidence>
<dbReference type="CDD" id="cd14978">
    <property type="entry name" value="7tmA_FMRFamide_R-like"/>
    <property type="match status" value="1"/>
</dbReference>
<keyword evidence="5 10" id="KW-0297">G-protein coupled receptor</keyword>
<accession>R7UV89</accession>
<feature type="domain" description="G-protein coupled receptors family 1 profile" evidence="13">
    <location>
        <begin position="406"/>
        <end position="671"/>
    </location>
</feature>
<keyword evidence="16" id="KW-1185">Reference proteome</keyword>
<gene>
    <name evidence="14" type="ORF">CAPTEDRAFT_199908</name>
</gene>
<feature type="transmembrane region" description="Helical" evidence="11">
    <location>
        <begin position="566"/>
        <end position="588"/>
    </location>
</feature>
<feature type="transmembrane region" description="Helical" evidence="11">
    <location>
        <begin position="509"/>
        <end position="529"/>
    </location>
</feature>
<evidence type="ECO:0000256" key="6">
    <source>
        <dbReference type="ARBA" id="ARBA00023136"/>
    </source>
</evidence>
<evidence type="ECO:0000256" key="11">
    <source>
        <dbReference type="SAM" id="Phobius"/>
    </source>
</evidence>
<feature type="transmembrane region" description="Helical" evidence="11">
    <location>
        <begin position="647"/>
        <end position="674"/>
    </location>
</feature>
<organism evidence="14">
    <name type="scientific">Capitella teleta</name>
    <name type="common">Polychaete worm</name>
    <dbReference type="NCBI Taxonomy" id="283909"/>
    <lineage>
        <taxon>Eukaryota</taxon>
        <taxon>Metazoa</taxon>
        <taxon>Spiralia</taxon>
        <taxon>Lophotrochozoa</taxon>
        <taxon>Annelida</taxon>
        <taxon>Polychaeta</taxon>
        <taxon>Sedentaria</taxon>
        <taxon>Scolecida</taxon>
        <taxon>Capitellidae</taxon>
        <taxon>Capitella</taxon>
    </lineage>
</organism>
<keyword evidence="3 10" id="KW-0812">Transmembrane</keyword>
<dbReference type="STRING" id="283909.R7UV89"/>
<feature type="chain" id="PRO_5011952039" description="G-protein coupled receptors family 1 profile domain-containing protein" evidence="12">
    <location>
        <begin position="16"/>
        <end position="708"/>
    </location>
</feature>
<evidence type="ECO:0000256" key="2">
    <source>
        <dbReference type="ARBA" id="ARBA00022475"/>
    </source>
</evidence>
<comment type="similarity">
    <text evidence="10">Belongs to the G-protein coupled receptor 1 family.</text>
</comment>
<evidence type="ECO:0000256" key="7">
    <source>
        <dbReference type="ARBA" id="ARBA00023170"/>
    </source>
</evidence>
<dbReference type="PROSITE" id="PS50262">
    <property type="entry name" value="G_PROTEIN_RECEP_F1_2"/>
    <property type="match status" value="1"/>
</dbReference>
<dbReference type="EMBL" id="AMQN01022369">
    <property type="status" value="NOT_ANNOTATED_CDS"/>
    <property type="molecule type" value="Genomic_DNA"/>
</dbReference>
<dbReference type="HOGENOM" id="CLU_389927_0_0_1"/>
<dbReference type="OrthoDB" id="6126859at2759"/>
<evidence type="ECO:0000256" key="4">
    <source>
        <dbReference type="ARBA" id="ARBA00022989"/>
    </source>
</evidence>
<dbReference type="Gene3D" id="1.20.1070.10">
    <property type="entry name" value="Rhodopsin 7-helix transmembrane proteins"/>
    <property type="match status" value="1"/>
</dbReference>
<dbReference type="AlphaFoldDB" id="R7UV89"/>
<evidence type="ECO:0000256" key="10">
    <source>
        <dbReference type="RuleBase" id="RU000688"/>
    </source>
</evidence>
<proteinExistence type="inferred from homology"/>
<dbReference type="PROSITE" id="PS00237">
    <property type="entry name" value="G_PROTEIN_RECEP_F1_1"/>
    <property type="match status" value="1"/>
</dbReference>
<dbReference type="EMBL" id="AMQN01022367">
    <property type="status" value="NOT_ANNOTATED_CDS"/>
    <property type="molecule type" value="Genomic_DNA"/>
</dbReference>
<dbReference type="PANTHER" id="PTHR24246">
    <property type="entry name" value="OLFACTORY RECEPTOR AND ADENOSINE RECEPTOR"/>
    <property type="match status" value="1"/>
</dbReference>
<feature type="transmembrane region" description="Helical" evidence="11">
    <location>
        <begin position="393"/>
        <end position="413"/>
    </location>
</feature>
<evidence type="ECO:0000313" key="14">
    <source>
        <dbReference type="EMBL" id="ELU07321.1"/>
    </source>
</evidence>